<organism evidence="1 2">
    <name type="scientific">Proteiniclasticum ruminis</name>
    <dbReference type="NCBI Taxonomy" id="398199"/>
    <lineage>
        <taxon>Bacteria</taxon>
        <taxon>Bacillati</taxon>
        <taxon>Bacillota</taxon>
        <taxon>Clostridia</taxon>
        <taxon>Eubacteriales</taxon>
        <taxon>Clostridiaceae</taxon>
        <taxon>Proteiniclasticum</taxon>
    </lineage>
</organism>
<dbReference type="RefSeq" id="WP_074908670.1">
    <property type="nucleotide sequence ID" value="NZ_FOVK01000001.1"/>
</dbReference>
<dbReference type="InterPro" id="IPR027417">
    <property type="entry name" value="P-loop_NTPase"/>
</dbReference>
<evidence type="ECO:0000313" key="1">
    <source>
        <dbReference type="EMBL" id="SFN25811.1"/>
    </source>
</evidence>
<dbReference type="AlphaFoldDB" id="A0A1I4XIW1"/>
<sequence>MKTRLIILDGPSTVGKSSLSKSIYHQLKERYHTKWLHEECSDHPIGTGEFEKGDLTTAEGMEKNRKHMITKWSELAKRIQEEDTIYILEGCFLHALDRYLIGSVWTEKEIDAYFVEIGKILEPLHPFFVFLHREDLRQSFEKAFQARGNWWKDLILKAPEPCGYFKNHPYTGEESIFESIHYEQQQMDRVFQRLSGHKLKMETSEENWKKYTEVLLKALGVPYEEKNLQCQDIQSYVGTYESHGGHRWSISWDAEKKLLYSSLFWPYMPMEVLGDRTLGLLSFPVTLRFSDTLSTFQVEGNYDWDLNGELYHKR</sequence>
<proteinExistence type="predicted"/>
<evidence type="ECO:0000313" key="2">
    <source>
        <dbReference type="Proteomes" id="UP000181899"/>
    </source>
</evidence>
<name>A0A1I4XIW1_9CLOT</name>
<keyword evidence="2" id="KW-1185">Reference proteome</keyword>
<dbReference type="SUPFAM" id="SSF52540">
    <property type="entry name" value="P-loop containing nucleoside triphosphate hydrolases"/>
    <property type="match status" value="1"/>
</dbReference>
<gene>
    <name evidence="1" type="ORF">SAMN04488695_10119</name>
</gene>
<dbReference type="EMBL" id="FOVK01000001">
    <property type="protein sequence ID" value="SFN25811.1"/>
    <property type="molecule type" value="Genomic_DNA"/>
</dbReference>
<accession>A0A1I4XIW1</accession>
<dbReference type="OrthoDB" id="8211253at2"/>
<dbReference type="Gene3D" id="3.40.50.300">
    <property type="entry name" value="P-loop containing nucleotide triphosphate hydrolases"/>
    <property type="match status" value="1"/>
</dbReference>
<reference evidence="1 2" key="1">
    <citation type="submission" date="2016-10" db="EMBL/GenBank/DDBJ databases">
        <authorList>
            <person name="de Groot N.N."/>
        </authorList>
    </citation>
    <scope>NUCLEOTIDE SEQUENCE [LARGE SCALE GENOMIC DNA]</scope>
    <source>
        <strain evidence="1 2">ML2</strain>
    </source>
</reference>
<protein>
    <submittedName>
        <fullName evidence="1">Uncharacterized protein</fullName>
    </submittedName>
</protein>
<dbReference type="Proteomes" id="UP000181899">
    <property type="component" value="Unassembled WGS sequence"/>
</dbReference>